<evidence type="ECO:0000256" key="5">
    <source>
        <dbReference type="ARBA" id="ARBA00022958"/>
    </source>
</evidence>
<dbReference type="KEGG" id="tmn:UCRPA7_1279"/>
<dbReference type="GO" id="GO:0005739">
    <property type="term" value="C:mitochondrion"/>
    <property type="evidence" value="ECO:0007669"/>
    <property type="project" value="TreeGrafter"/>
</dbReference>
<feature type="domain" description="Thiolase N-terminal" evidence="8">
    <location>
        <begin position="10"/>
        <end position="129"/>
    </location>
</feature>
<dbReference type="Gene3D" id="3.40.47.10">
    <property type="match status" value="2"/>
</dbReference>
<evidence type="ECO:0000313" key="10">
    <source>
        <dbReference type="EMBL" id="EOO03204.1"/>
    </source>
</evidence>
<keyword evidence="5" id="KW-0630">Potassium</keyword>
<dbReference type="PANTHER" id="PTHR18919:SF156">
    <property type="entry name" value="ACETYL-COA ACETYLTRANSFERASE, MITOCHONDRIAL"/>
    <property type="match status" value="1"/>
</dbReference>
<dbReference type="GO" id="GO:0046872">
    <property type="term" value="F:metal ion binding"/>
    <property type="evidence" value="ECO:0007669"/>
    <property type="project" value="UniProtKB-KW"/>
</dbReference>
<evidence type="ECO:0000259" key="8">
    <source>
        <dbReference type="Pfam" id="PF00108"/>
    </source>
</evidence>
<dbReference type="SUPFAM" id="SSF53901">
    <property type="entry name" value="Thiolase-like"/>
    <property type="match status" value="2"/>
</dbReference>
<dbReference type="EMBL" id="KB932847">
    <property type="protein sequence ID" value="EOO03204.1"/>
    <property type="molecule type" value="Genomic_DNA"/>
</dbReference>
<comment type="similarity">
    <text evidence="2 7">Belongs to the thiolase-like superfamily. Thiolase family.</text>
</comment>
<evidence type="ECO:0000256" key="7">
    <source>
        <dbReference type="RuleBase" id="RU003557"/>
    </source>
</evidence>
<dbReference type="GeneID" id="19321412"/>
<dbReference type="OrthoDB" id="4540324at2759"/>
<organism evidence="10 11">
    <name type="scientific">Phaeoacremonium minimum (strain UCR-PA7)</name>
    <name type="common">Esca disease fungus</name>
    <name type="synonym">Togninia minima</name>
    <dbReference type="NCBI Taxonomy" id="1286976"/>
    <lineage>
        <taxon>Eukaryota</taxon>
        <taxon>Fungi</taxon>
        <taxon>Dikarya</taxon>
        <taxon>Ascomycota</taxon>
        <taxon>Pezizomycotina</taxon>
        <taxon>Sordariomycetes</taxon>
        <taxon>Sordariomycetidae</taxon>
        <taxon>Togniniales</taxon>
        <taxon>Togniniaceae</taxon>
        <taxon>Phaeoacremonium</taxon>
    </lineage>
</organism>
<evidence type="ECO:0000256" key="6">
    <source>
        <dbReference type="ARBA" id="ARBA00023315"/>
    </source>
</evidence>
<evidence type="ECO:0000256" key="1">
    <source>
        <dbReference type="ARBA" id="ARBA00001958"/>
    </source>
</evidence>
<sequence length="272" mass="27956">MPPSPPVSGVVRDGLTDPYGAEEVMGLKAEYTARQHGLSRQAQDEAARDSFQKLTAAYEAGWMTAEIASLSIERSPGVFEAIDRDETLAKFPLTTLSSLKPAFDTETGTVTAGNTASLSDGAAAVVLVSGARASELNVQPVARIVDWADAETDPQDFITAPSLAIQKLVSRSGILVSDIDVFEINEAFAVSTLANVAQLGIPMDKVNVAGGSLAIGHPLGASGCRVLVSLLTVMGNRGSRLGCATICNGGGGATAILVEMGGPGDKRGLQGA</sequence>
<dbReference type="AlphaFoldDB" id="R8BV80"/>
<dbReference type="RefSeq" id="XP_007912056.1">
    <property type="nucleotide sequence ID" value="XM_007913865.1"/>
</dbReference>
<dbReference type="InterPro" id="IPR020616">
    <property type="entry name" value="Thiolase_N"/>
</dbReference>
<dbReference type="GO" id="GO:0003985">
    <property type="term" value="F:acetyl-CoA C-acetyltransferase activity"/>
    <property type="evidence" value="ECO:0007669"/>
    <property type="project" value="TreeGrafter"/>
</dbReference>
<dbReference type="InterPro" id="IPR016039">
    <property type="entry name" value="Thiolase-like"/>
</dbReference>
<dbReference type="Pfam" id="PF00108">
    <property type="entry name" value="Thiolase_N"/>
    <property type="match status" value="1"/>
</dbReference>
<dbReference type="PROSITE" id="PS00737">
    <property type="entry name" value="THIOLASE_2"/>
    <property type="match status" value="1"/>
</dbReference>
<dbReference type="PANTHER" id="PTHR18919">
    <property type="entry name" value="ACETYL-COA C-ACYLTRANSFERASE"/>
    <property type="match status" value="1"/>
</dbReference>
<evidence type="ECO:0000256" key="4">
    <source>
        <dbReference type="ARBA" id="ARBA00022723"/>
    </source>
</evidence>
<keyword evidence="6 7" id="KW-0012">Acyltransferase</keyword>
<dbReference type="HOGENOM" id="CLU_031026_3_0_1"/>
<dbReference type="eggNOG" id="KOG1390">
    <property type="taxonomic scope" value="Eukaryota"/>
</dbReference>
<feature type="domain" description="Thiolase C-terminal" evidence="9">
    <location>
        <begin position="139"/>
        <end position="259"/>
    </location>
</feature>
<protein>
    <submittedName>
        <fullName evidence="10">Putative acetyl-acetyltransferase protein</fullName>
    </submittedName>
</protein>
<dbReference type="InterPro" id="IPR020613">
    <property type="entry name" value="Thiolase_CS"/>
</dbReference>
<keyword evidence="3 7" id="KW-0808">Transferase</keyword>
<dbReference type="Pfam" id="PF02803">
    <property type="entry name" value="Thiolase_C"/>
    <property type="match status" value="1"/>
</dbReference>
<dbReference type="CDD" id="cd00751">
    <property type="entry name" value="thiolase"/>
    <property type="match status" value="1"/>
</dbReference>
<gene>
    <name evidence="10" type="ORF">UCRPA7_1279</name>
</gene>
<dbReference type="InterPro" id="IPR020617">
    <property type="entry name" value="Thiolase_C"/>
</dbReference>
<keyword evidence="4" id="KW-0479">Metal-binding</keyword>
<accession>R8BV80</accession>
<evidence type="ECO:0000256" key="3">
    <source>
        <dbReference type="ARBA" id="ARBA00022679"/>
    </source>
</evidence>
<reference evidence="11" key="1">
    <citation type="journal article" date="2013" name="Genome Announc.">
        <title>Draft genome sequence of the ascomycete Phaeoacremonium aleophilum strain UCR-PA7, a causal agent of the esca disease complex in grapevines.</title>
        <authorList>
            <person name="Blanco-Ulate B."/>
            <person name="Rolshausen P."/>
            <person name="Cantu D."/>
        </authorList>
    </citation>
    <scope>NUCLEOTIDE SEQUENCE [LARGE SCALE GENOMIC DNA]</scope>
    <source>
        <strain evidence="11">UCR-PA7</strain>
    </source>
</reference>
<proteinExistence type="inferred from homology"/>
<comment type="cofactor">
    <cofactor evidence="1">
        <name>K(+)</name>
        <dbReference type="ChEBI" id="CHEBI:29103"/>
    </cofactor>
</comment>
<dbReference type="Proteomes" id="UP000014074">
    <property type="component" value="Unassembled WGS sequence"/>
</dbReference>
<evidence type="ECO:0000256" key="2">
    <source>
        <dbReference type="ARBA" id="ARBA00010982"/>
    </source>
</evidence>
<evidence type="ECO:0000259" key="9">
    <source>
        <dbReference type="Pfam" id="PF02803"/>
    </source>
</evidence>
<keyword evidence="11" id="KW-1185">Reference proteome</keyword>
<evidence type="ECO:0000313" key="11">
    <source>
        <dbReference type="Proteomes" id="UP000014074"/>
    </source>
</evidence>
<dbReference type="NCBIfam" id="TIGR01930">
    <property type="entry name" value="AcCoA-C-Actrans"/>
    <property type="match status" value="1"/>
</dbReference>
<dbReference type="GO" id="GO:0006635">
    <property type="term" value="P:fatty acid beta-oxidation"/>
    <property type="evidence" value="ECO:0007669"/>
    <property type="project" value="TreeGrafter"/>
</dbReference>
<name>R8BV80_PHAM7</name>
<dbReference type="InterPro" id="IPR002155">
    <property type="entry name" value="Thiolase"/>
</dbReference>